<dbReference type="Proteomes" id="UP001418796">
    <property type="component" value="Unassembled WGS sequence"/>
</dbReference>
<evidence type="ECO:0000256" key="1">
    <source>
        <dbReference type="SAM" id="Phobius"/>
    </source>
</evidence>
<sequence length="370" mass="42077">MSSNLNSHRIEGLDFARAIAMFGMLVMNFMVSTGAQGNGAPALVWFTNLFEGRAAATFVTLAGIGISLMTRKARITSEQELIQRARTSLLKRSLFLFVLGMLLYSIGWSGDILHYYGFFMCVAAFIILTSPTFIIVLLTTISLVAQFCQIFFNYMHGWSPTQPFLEYLDFWTVTGFLRNLFFNGYHPVFPWIGFLLIGMLIGRLNLTDARIRKIILIVSLIMLTATELLSKILIHLFSPSILDMERALFIFETGPFPPNLFYLLSNSASALLVIMLSIYIVNKWSNNLLIRSLIYTGQLTLTHYVSHVVIGIVILLLFDKVVVFNGYVAQPLLPIFLYACVFFIVSVIFSALWRRKYSRGPIEMLMRRWS</sequence>
<dbReference type="PANTHER" id="PTHR30590">
    <property type="entry name" value="INNER MEMBRANE PROTEIN"/>
    <property type="match status" value="1"/>
</dbReference>
<feature type="transmembrane region" description="Helical" evidence="1">
    <location>
        <begin position="112"/>
        <end position="128"/>
    </location>
</feature>
<dbReference type="Pfam" id="PF04235">
    <property type="entry name" value="DUF418"/>
    <property type="match status" value="1"/>
</dbReference>
<feature type="transmembrane region" description="Helical" evidence="1">
    <location>
        <begin position="12"/>
        <end position="31"/>
    </location>
</feature>
<comment type="caution">
    <text evidence="4">The sequence shown here is derived from an EMBL/GenBank/DDBJ whole genome shotgun (WGS) entry which is preliminary data.</text>
</comment>
<feature type="transmembrane region" description="Helical" evidence="1">
    <location>
        <begin position="214"/>
        <end position="237"/>
    </location>
</feature>
<dbReference type="Pfam" id="PF07786">
    <property type="entry name" value="HGSNAT_cat"/>
    <property type="match status" value="1"/>
</dbReference>
<evidence type="ECO:0000259" key="2">
    <source>
        <dbReference type="Pfam" id="PF04235"/>
    </source>
</evidence>
<feature type="transmembrane region" description="Helical" evidence="1">
    <location>
        <begin position="335"/>
        <end position="353"/>
    </location>
</feature>
<proteinExistence type="predicted"/>
<keyword evidence="5" id="KW-1185">Reference proteome</keyword>
<reference evidence="4 5" key="1">
    <citation type="submission" date="2024-03" db="EMBL/GenBank/DDBJ databases">
        <title>Bacilli Hybrid Assemblies.</title>
        <authorList>
            <person name="Kovac J."/>
        </authorList>
    </citation>
    <scope>NUCLEOTIDE SEQUENCE [LARGE SCALE GENOMIC DNA]</scope>
    <source>
        <strain evidence="4 5">FSL R7-0666</strain>
    </source>
</reference>
<evidence type="ECO:0000313" key="5">
    <source>
        <dbReference type="Proteomes" id="UP001418796"/>
    </source>
</evidence>
<keyword evidence="1" id="KW-0472">Membrane</keyword>
<evidence type="ECO:0000313" key="4">
    <source>
        <dbReference type="EMBL" id="MEN0641872.1"/>
    </source>
</evidence>
<dbReference type="InterPro" id="IPR007349">
    <property type="entry name" value="DUF418"/>
</dbReference>
<feature type="domain" description="DUF418" evidence="2">
    <location>
        <begin position="260"/>
        <end position="369"/>
    </location>
</feature>
<organism evidence="4 5">
    <name type="scientific">Alkalicoccobacillus gibsonii</name>
    <dbReference type="NCBI Taxonomy" id="79881"/>
    <lineage>
        <taxon>Bacteria</taxon>
        <taxon>Bacillati</taxon>
        <taxon>Bacillota</taxon>
        <taxon>Bacilli</taxon>
        <taxon>Bacillales</taxon>
        <taxon>Bacillaceae</taxon>
        <taxon>Alkalicoccobacillus</taxon>
    </lineage>
</organism>
<name>A0ABU9VD96_9BACI</name>
<feature type="transmembrane region" description="Helical" evidence="1">
    <location>
        <begin position="135"/>
        <end position="155"/>
    </location>
</feature>
<protein>
    <submittedName>
        <fullName evidence="4">Heparan-alpha-glucosaminide N-acetyltransferase domain-containing protein</fullName>
    </submittedName>
</protein>
<gene>
    <name evidence="4" type="ORF">MKY91_01695</name>
</gene>
<dbReference type="InterPro" id="IPR012429">
    <property type="entry name" value="HGSNAT_cat"/>
</dbReference>
<dbReference type="PANTHER" id="PTHR30590:SF3">
    <property type="entry name" value="HYPOTHETICAL MEMBRANE SPANNING PROTEIN"/>
    <property type="match status" value="1"/>
</dbReference>
<feature type="domain" description="Heparan-alpha-glucosaminide N-acetyltransferase catalytic" evidence="3">
    <location>
        <begin position="9"/>
        <end position="208"/>
    </location>
</feature>
<evidence type="ECO:0000259" key="3">
    <source>
        <dbReference type="Pfam" id="PF07786"/>
    </source>
</evidence>
<accession>A0ABU9VD96</accession>
<feature type="transmembrane region" description="Helical" evidence="1">
    <location>
        <begin position="89"/>
        <end position="106"/>
    </location>
</feature>
<keyword evidence="1" id="KW-0812">Transmembrane</keyword>
<dbReference type="RefSeq" id="WP_343129048.1">
    <property type="nucleotide sequence ID" value="NZ_JBCITK010000001.1"/>
</dbReference>
<dbReference type="InterPro" id="IPR052529">
    <property type="entry name" value="Bact_Transport_Assoc"/>
</dbReference>
<feature type="transmembrane region" description="Helical" evidence="1">
    <location>
        <begin position="260"/>
        <end position="281"/>
    </location>
</feature>
<feature type="transmembrane region" description="Helical" evidence="1">
    <location>
        <begin position="184"/>
        <end position="202"/>
    </location>
</feature>
<dbReference type="EMBL" id="JBCITK010000001">
    <property type="protein sequence ID" value="MEN0641872.1"/>
    <property type="molecule type" value="Genomic_DNA"/>
</dbReference>
<keyword evidence="1" id="KW-1133">Transmembrane helix</keyword>
<feature type="transmembrane region" description="Helical" evidence="1">
    <location>
        <begin position="43"/>
        <end position="68"/>
    </location>
</feature>
<feature type="transmembrane region" description="Helical" evidence="1">
    <location>
        <begin position="293"/>
        <end position="315"/>
    </location>
</feature>